<dbReference type="PANTHER" id="PTHR46465:SF2">
    <property type="entry name" value="LATERAL SIGNALING TARGET PROTEIN 2 HOMOLOG"/>
    <property type="match status" value="1"/>
</dbReference>
<name>A0A4C1VJB7_EUMVA</name>
<evidence type="ECO:0000256" key="1">
    <source>
        <dbReference type="SAM" id="MobiDB-lite"/>
    </source>
</evidence>
<dbReference type="OrthoDB" id="20035at2759"/>
<evidence type="ECO:0000313" key="3">
    <source>
        <dbReference type="Proteomes" id="UP000299102"/>
    </source>
</evidence>
<dbReference type="GO" id="GO:0031901">
    <property type="term" value="C:early endosome membrane"/>
    <property type="evidence" value="ECO:0007669"/>
    <property type="project" value="TreeGrafter"/>
</dbReference>
<sequence>MASHQIIGGHCRSSTFRDPKGVTSASPASWLGIAYPMEMALVQGECLAAGSSIMNHEEESVAMRPLAKALTRSLETVRALLREQCLRPRNMALSEHDDMLHESLRIFDRLFAEFELCYVSAMVNVKTPHEFEAQQLICVLFSESLGRALKQGLLTQEQVDAYDPALMFAVPRLSIVNGLLVYSNGPLSIDKPPHEMSDMFRPFRALLHKIRSLLWTLDRRELMALERLLCTNEDISILANIKIPEVSSITYGTAAVKLVTEASRWHKIGMPGRRRKGRRALSLRIT</sequence>
<dbReference type="PANTHER" id="PTHR46465">
    <property type="entry name" value="LATERAL SIGNALING TARGET PROTEIN 2 HOMOLOG"/>
    <property type="match status" value="1"/>
</dbReference>
<dbReference type="Proteomes" id="UP000299102">
    <property type="component" value="Unassembled WGS sequence"/>
</dbReference>
<comment type="caution">
    <text evidence="2">The sequence shown here is derived from an EMBL/GenBank/DDBJ whole genome shotgun (WGS) entry which is preliminary data.</text>
</comment>
<keyword evidence="3" id="KW-1185">Reference proteome</keyword>
<dbReference type="InterPro" id="IPR051118">
    <property type="entry name" value="LST-2"/>
</dbReference>
<reference evidence="2 3" key="1">
    <citation type="journal article" date="2019" name="Commun. Biol.">
        <title>The bagworm genome reveals a unique fibroin gene that provides high tensile strength.</title>
        <authorList>
            <person name="Kono N."/>
            <person name="Nakamura H."/>
            <person name="Ohtoshi R."/>
            <person name="Tomita M."/>
            <person name="Numata K."/>
            <person name="Arakawa K."/>
        </authorList>
    </citation>
    <scope>NUCLEOTIDE SEQUENCE [LARGE SCALE GENOMIC DNA]</scope>
</reference>
<accession>A0A4C1VJB7</accession>
<feature type="region of interest" description="Disordered" evidence="1">
    <location>
        <begin position="1"/>
        <end position="22"/>
    </location>
</feature>
<gene>
    <name evidence="2" type="ORF">EVAR_29997_1</name>
</gene>
<protein>
    <submittedName>
        <fullName evidence="2">Lateral signaling target protein 2 homolog</fullName>
    </submittedName>
</protein>
<organism evidence="2 3">
    <name type="scientific">Eumeta variegata</name>
    <name type="common">Bagworm moth</name>
    <name type="synonym">Eumeta japonica</name>
    <dbReference type="NCBI Taxonomy" id="151549"/>
    <lineage>
        <taxon>Eukaryota</taxon>
        <taxon>Metazoa</taxon>
        <taxon>Ecdysozoa</taxon>
        <taxon>Arthropoda</taxon>
        <taxon>Hexapoda</taxon>
        <taxon>Insecta</taxon>
        <taxon>Pterygota</taxon>
        <taxon>Neoptera</taxon>
        <taxon>Endopterygota</taxon>
        <taxon>Lepidoptera</taxon>
        <taxon>Glossata</taxon>
        <taxon>Ditrysia</taxon>
        <taxon>Tineoidea</taxon>
        <taxon>Psychidae</taxon>
        <taxon>Oiketicinae</taxon>
        <taxon>Eumeta</taxon>
    </lineage>
</organism>
<dbReference type="EMBL" id="BGZK01000338">
    <property type="protein sequence ID" value="GBP37795.1"/>
    <property type="molecule type" value="Genomic_DNA"/>
</dbReference>
<dbReference type="AlphaFoldDB" id="A0A4C1VJB7"/>
<dbReference type="STRING" id="151549.A0A4C1VJB7"/>
<proteinExistence type="predicted"/>
<evidence type="ECO:0000313" key="2">
    <source>
        <dbReference type="EMBL" id="GBP37795.1"/>
    </source>
</evidence>